<dbReference type="EMBL" id="KZ613487">
    <property type="protein sequence ID" value="PMD19899.1"/>
    <property type="molecule type" value="Genomic_DNA"/>
</dbReference>
<feature type="compositionally biased region" description="Basic and acidic residues" evidence="2">
    <location>
        <begin position="222"/>
        <end position="238"/>
    </location>
</feature>
<reference evidence="3 4" key="1">
    <citation type="submission" date="2016-05" db="EMBL/GenBank/DDBJ databases">
        <title>A degradative enzymes factory behind the ericoid mycorrhizal symbiosis.</title>
        <authorList>
            <consortium name="DOE Joint Genome Institute"/>
            <person name="Martino E."/>
            <person name="Morin E."/>
            <person name="Grelet G."/>
            <person name="Kuo A."/>
            <person name="Kohler A."/>
            <person name="Daghino S."/>
            <person name="Barry K."/>
            <person name="Choi C."/>
            <person name="Cichocki N."/>
            <person name="Clum A."/>
            <person name="Copeland A."/>
            <person name="Hainaut M."/>
            <person name="Haridas S."/>
            <person name="Labutti K."/>
            <person name="Lindquist E."/>
            <person name="Lipzen A."/>
            <person name="Khouja H.-R."/>
            <person name="Murat C."/>
            <person name="Ohm R."/>
            <person name="Olson A."/>
            <person name="Spatafora J."/>
            <person name="Veneault-Fourrey C."/>
            <person name="Henrissat B."/>
            <person name="Grigoriev I."/>
            <person name="Martin F."/>
            <person name="Perotto S."/>
        </authorList>
    </citation>
    <scope>NUCLEOTIDE SEQUENCE [LARGE SCALE GENOMIC DNA]</scope>
    <source>
        <strain evidence="3 4">UAMH 7357</strain>
    </source>
</reference>
<feature type="compositionally biased region" description="Basic and acidic residues" evidence="2">
    <location>
        <begin position="519"/>
        <end position="528"/>
    </location>
</feature>
<dbReference type="AlphaFoldDB" id="A0A2J6Q0S2"/>
<evidence type="ECO:0000313" key="3">
    <source>
        <dbReference type="EMBL" id="PMD19899.1"/>
    </source>
</evidence>
<keyword evidence="1" id="KW-0175">Coiled coil</keyword>
<sequence>MFQRLKGAIDSRIAEEQARQKSSISASSTVSRSASTSKRPTSRTDSPSSRPRKPKPKDNEVNTARGPDPSEFENAFVIEDESEEPSRVRTPSIGEEKVTTMAEGNAPTEAGASGESKEKAAEKAEGPTQAPELPPEIRTKLRKYEKLESKYQELLRSYRIAHARAISIEPFEKALKEHTPLATIHDPDALVEYLNQLNLKGDMVMDELKRVSADRDDYKRKFEAAEKQSTSAKEELETVRASMEGSPATTEKADTMSIDTPTASVKSPASSVLGIFSPRQKAKDNKDVSEEFFSYDDEIPQLQNEVKEKTAQVEELKLKVSTLEKDLATAEESTSELVENLEKATRELSESKDAAAEAQSRQKTIDTQTAGISTLKEKLHAKVTQLAALEADLAKQKKESEEKVTSLQADFASQKEIAERSLKAQTEARREAEIARDRLDLQIKELEQAKAGDVNLIQELSEHMKSLRLQVEEAASHEAEEPTPKAAPTTETPAAGSATGAAKKKNKKKKKGGAAAATTKDEATEKPDSTPPTPSAAGTELHAEIAREI</sequence>
<gene>
    <name evidence="3" type="ORF">NA56DRAFT_190380</name>
</gene>
<dbReference type="Proteomes" id="UP000235672">
    <property type="component" value="Unassembled WGS sequence"/>
</dbReference>
<feature type="region of interest" description="Disordered" evidence="2">
    <location>
        <begin position="1"/>
        <end position="136"/>
    </location>
</feature>
<feature type="region of interest" description="Disordered" evidence="2">
    <location>
        <begin position="343"/>
        <end position="365"/>
    </location>
</feature>
<evidence type="ECO:0000256" key="1">
    <source>
        <dbReference type="SAM" id="Coils"/>
    </source>
</evidence>
<feature type="region of interest" description="Disordered" evidence="2">
    <location>
        <begin position="468"/>
        <end position="549"/>
    </location>
</feature>
<evidence type="ECO:0000313" key="4">
    <source>
        <dbReference type="Proteomes" id="UP000235672"/>
    </source>
</evidence>
<feature type="compositionally biased region" description="Low complexity" evidence="2">
    <location>
        <begin position="484"/>
        <end position="501"/>
    </location>
</feature>
<feature type="compositionally biased region" description="Low complexity" evidence="2">
    <location>
        <begin position="21"/>
        <end position="49"/>
    </location>
</feature>
<feature type="compositionally biased region" description="Basic residues" evidence="2">
    <location>
        <begin position="502"/>
        <end position="512"/>
    </location>
</feature>
<feature type="region of interest" description="Disordered" evidence="2">
    <location>
        <begin position="222"/>
        <end position="269"/>
    </location>
</feature>
<name>A0A2J6Q0S2_9HELO</name>
<feature type="compositionally biased region" description="Basic and acidic residues" evidence="2">
    <location>
        <begin position="115"/>
        <end position="125"/>
    </location>
</feature>
<feature type="compositionally biased region" description="Basic and acidic residues" evidence="2">
    <location>
        <begin position="468"/>
        <end position="483"/>
    </location>
</feature>
<keyword evidence="4" id="KW-1185">Reference proteome</keyword>
<feature type="coiled-coil region" evidence="1">
    <location>
        <begin position="137"/>
        <end position="164"/>
    </location>
</feature>
<evidence type="ECO:0008006" key="5">
    <source>
        <dbReference type="Google" id="ProtNLM"/>
    </source>
</evidence>
<proteinExistence type="predicted"/>
<protein>
    <recommendedName>
        <fullName evidence="5">GRIP domain-containing protein</fullName>
    </recommendedName>
</protein>
<feature type="compositionally biased region" description="Polar residues" evidence="2">
    <location>
        <begin position="257"/>
        <end position="269"/>
    </location>
</feature>
<feature type="compositionally biased region" description="Basic and acidic residues" evidence="2">
    <location>
        <begin position="343"/>
        <end position="355"/>
    </location>
</feature>
<accession>A0A2J6Q0S2</accession>
<evidence type="ECO:0000256" key="2">
    <source>
        <dbReference type="SAM" id="MobiDB-lite"/>
    </source>
</evidence>
<dbReference type="OrthoDB" id="1926336at2759"/>
<organism evidence="3 4">
    <name type="scientific">Hyaloscypha hepaticicola</name>
    <dbReference type="NCBI Taxonomy" id="2082293"/>
    <lineage>
        <taxon>Eukaryota</taxon>
        <taxon>Fungi</taxon>
        <taxon>Dikarya</taxon>
        <taxon>Ascomycota</taxon>
        <taxon>Pezizomycotina</taxon>
        <taxon>Leotiomycetes</taxon>
        <taxon>Helotiales</taxon>
        <taxon>Hyaloscyphaceae</taxon>
        <taxon>Hyaloscypha</taxon>
    </lineage>
</organism>
<feature type="compositionally biased region" description="Basic and acidic residues" evidence="2">
    <location>
        <begin position="7"/>
        <end position="19"/>
    </location>
</feature>